<protein>
    <recommendedName>
        <fullName evidence="3">Cytochrome c oxidase subunit 1</fullName>
    </recommendedName>
</protein>
<sequence length="94" mass="10155">MNHYRPSPAGKLSKVPTGTGFISTLITFSVAEQGSPCRNTPKVSPVMATAMKSVTAIDMVRISFHMHYLLVSIHGPPHYVSGSLFDIVALLNDL</sequence>
<keyword evidence="2" id="KW-1185">Reference proteome</keyword>
<name>A0AAV4WZ70_9ARAC</name>
<dbReference type="Proteomes" id="UP001054837">
    <property type="component" value="Unassembled WGS sequence"/>
</dbReference>
<reference evidence="1 2" key="1">
    <citation type="submission" date="2021-06" db="EMBL/GenBank/DDBJ databases">
        <title>Caerostris darwini draft genome.</title>
        <authorList>
            <person name="Kono N."/>
            <person name="Arakawa K."/>
        </authorList>
    </citation>
    <scope>NUCLEOTIDE SEQUENCE [LARGE SCALE GENOMIC DNA]</scope>
</reference>
<evidence type="ECO:0000313" key="2">
    <source>
        <dbReference type="Proteomes" id="UP001054837"/>
    </source>
</evidence>
<organism evidence="1 2">
    <name type="scientific">Caerostris darwini</name>
    <dbReference type="NCBI Taxonomy" id="1538125"/>
    <lineage>
        <taxon>Eukaryota</taxon>
        <taxon>Metazoa</taxon>
        <taxon>Ecdysozoa</taxon>
        <taxon>Arthropoda</taxon>
        <taxon>Chelicerata</taxon>
        <taxon>Arachnida</taxon>
        <taxon>Araneae</taxon>
        <taxon>Araneomorphae</taxon>
        <taxon>Entelegynae</taxon>
        <taxon>Araneoidea</taxon>
        <taxon>Araneidae</taxon>
        <taxon>Caerostris</taxon>
    </lineage>
</organism>
<evidence type="ECO:0000313" key="1">
    <source>
        <dbReference type="EMBL" id="GIY87245.1"/>
    </source>
</evidence>
<dbReference type="EMBL" id="BPLQ01015319">
    <property type="protein sequence ID" value="GIY87245.1"/>
    <property type="molecule type" value="Genomic_DNA"/>
</dbReference>
<gene>
    <name evidence="1" type="ORF">CDAR_516531</name>
</gene>
<accession>A0AAV4WZ70</accession>
<comment type="caution">
    <text evidence="1">The sequence shown here is derived from an EMBL/GenBank/DDBJ whole genome shotgun (WGS) entry which is preliminary data.</text>
</comment>
<proteinExistence type="predicted"/>
<evidence type="ECO:0008006" key="3">
    <source>
        <dbReference type="Google" id="ProtNLM"/>
    </source>
</evidence>
<dbReference type="AlphaFoldDB" id="A0AAV4WZ70"/>